<dbReference type="Proteomes" id="UP000007796">
    <property type="component" value="Unassembled WGS sequence"/>
</dbReference>
<reference evidence="2 3" key="1">
    <citation type="journal article" date="2011" name="Proc. Natl. Acad. Sci. U.S.A.">
        <title>Genome and transcriptome analyses of the mountain pine beetle-fungal symbiont Grosmannia clavigera, a lodgepole pine pathogen.</title>
        <authorList>
            <person name="DiGuistini S."/>
            <person name="Wang Y."/>
            <person name="Liao N.Y."/>
            <person name="Taylor G."/>
            <person name="Tanguay P."/>
            <person name="Feau N."/>
            <person name="Henrissat B."/>
            <person name="Chan S.K."/>
            <person name="Hesse-Orce U."/>
            <person name="Alamouti S.M."/>
            <person name="Tsui C.K.M."/>
            <person name="Docking R.T."/>
            <person name="Levasseur A."/>
            <person name="Haridas S."/>
            <person name="Robertson G."/>
            <person name="Birol I."/>
            <person name="Holt R.A."/>
            <person name="Marra M.A."/>
            <person name="Hamelin R.C."/>
            <person name="Hirst M."/>
            <person name="Jones S.J.M."/>
            <person name="Bohlmann J."/>
            <person name="Breuil C."/>
        </authorList>
    </citation>
    <scope>NUCLEOTIDE SEQUENCE [LARGE SCALE GENOMIC DNA]</scope>
    <source>
        <strain evidence="3">kw1407 / UAMH 11150</strain>
    </source>
</reference>
<feature type="compositionally biased region" description="Polar residues" evidence="1">
    <location>
        <begin position="11"/>
        <end position="23"/>
    </location>
</feature>
<accession>F0X9V7</accession>
<evidence type="ECO:0000256" key="1">
    <source>
        <dbReference type="SAM" id="MobiDB-lite"/>
    </source>
</evidence>
<dbReference type="RefSeq" id="XP_014175062.1">
    <property type="nucleotide sequence ID" value="XM_014319587.1"/>
</dbReference>
<protein>
    <submittedName>
        <fullName evidence="2">Uncharacterized protein</fullName>
    </submittedName>
</protein>
<keyword evidence="3" id="KW-1185">Reference proteome</keyword>
<name>F0X9V7_GROCL</name>
<dbReference type="eggNOG" id="ENOG502SPXG">
    <property type="taxonomic scope" value="Eukaryota"/>
</dbReference>
<dbReference type="OrthoDB" id="10037289at2759"/>
<proteinExistence type="predicted"/>
<gene>
    <name evidence="2" type="ORF">CMQ_3649</name>
</gene>
<organism evidence="3">
    <name type="scientific">Grosmannia clavigera (strain kw1407 / UAMH 11150)</name>
    <name type="common">Blue stain fungus</name>
    <name type="synonym">Graphiocladiella clavigera</name>
    <dbReference type="NCBI Taxonomy" id="655863"/>
    <lineage>
        <taxon>Eukaryota</taxon>
        <taxon>Fungi</taxon>
        <taxon>Dikarya</taxon>
        <taxon>Ascomycota</taxon>
        <taxon>Pezizomycotina</taxon>
        <taxon>Sordariomycetes</taxon>
        <taxon>Sordariomycetidae</taxon>
        <taxon>Ophiostomatales</taxon>
        <taxon>Ophiostomataceae</taxon>
        <taxon>Leptographium</taxon>
    </lineage>
</organism>
<feature type="compositionally biased region" description="Low complexity" evidence="1">
    <location>
        <begin position="26"/>
        <end position="43"/>
    </location>
</feature>
<dbReference type="EMBL" id="GL629735">
    <property type="protein sequence ID" value="EFX05580.1"/>
    <property type="molecule type" value="Genomic_DNA"/>
</dbReference>
<evidence type="ECO:0000313" key="2">
    <source>
        <dbReference type="EMBL" id="EFX05580.1"/>
    </source>
</evidence>
<dbReference type="InParanoid" id="F0X9V7"/>
<dbReference type="AlphaFoldDB" id="F0X9V7"/>
<feature type="region of interest" description="Disordered" evidence="1">
    <location>
        <begin position="1"/>
        <end position="51"/>
    </location>
</feature>
<dbReference type="GeneID" id="25976772"/>
<dbReference type="HOGENOM" id="CLU_047280_0_0_1"/>
<evidence type="ECO:0000313" key="3">
    <source>
        <dbReference type="Proteomes" id="UP000007796"/>
    </source>
</evidence>
<sequence>MPPRKRALADSDSNVGVATTKPTKVSRAANASSPSGSRAAPGSIEAPPTIPTSAPVLAAASAPAPAPAPAPGSRTAQIPISYRIPMGPNGEFFMPTVMPKESVDHIHKIPMPDCWVVAIDATPDHSMTLNSREWWEQYGVVNRKKNISGKLASLYPDHPCVSSVRGLDISRFWILETLKRDQDSFQMHVYNDFSLYGQLEVLQNILIQFNQVYERNPNIQQLWPLLESVALFLNSGFIDLSMMDDPEQVGAIIEMLGYMTMATIEYIDNKLAPTQDLNLPNTGFITAMLVSWAWGVGIDFEDWADKATWLHRVLQRADRLNVTLVGVPGIDATLTAIRAVQVPGAVMRKWTDVRWATQDISYEGQFRRSPFCR</sequence>